<dbReference type="RefSeq" id="WP_019942300.1">
    <property type="nucleotide sequence ID" value="NZ_BMLI01000001.1"/>
</dbReference>
<proteinExistence type="predicted"/>
<accession>A0ABQ2HG91</accession>
<keyword evidence="3" id="KW-1185">Reference proteome</keyword>
<reference evidence="3" key="1">
    <citation type="journal article" date="2019" name="Int. J. Syst. Evol. Microbiol.">
        <title>The Global Catalogue of Microorganisms (GCM) 10K type strain sequencing project: providing services to taxonomists for standard genome sequencing and annotation.</title>
        <authorList>
            <consortium name="The Broad Institute Genomics Platform"/>
            <consortium name="The Broad Institute Genome Sequencing Center for Infectious Disease"/>
            <person name="Wu L."/>
            <person name="Ma J."/>
        </authorList>
    </citation>
    <scope>NUCLEOTIDE SEQUENCE [LARGE SCALE GENOMIC DNA]</scope>
    <source>
        <strain evidence="3">CGMCC 1.6375</strain>
    </source>
</reference>
<keyword evidence="1" id="KW-1133">Transmembrane helix</keyword>
<organism evidence="2 3">
    <name type="scientific">Dyadobacter beijingensis</name>
    <dbReference type="NCBI Taxonomy" id="365489"/>
    <lineage>
        <taxon>Bacteria</taxon>
        <taxon>Pseudomonadati</taxon>
        <taxon>Bacteroidota</taxon>
        <taxon>Cytophagia</taxon>
        <taxon>Cytophagales</taxon>
        <taxon>Spirosomataceae</taxon>
        <taxon>Dyadobacter</taxon>
    </lineage>
</organism>
<name>A0ABQ2HG91_9BACT</name>
<evidence type="ECO:0008006" key="4">
    <source>
        <dbReference type="Google" id="ProtNLM"/>
    </source>
</evidence>
<evidence type="ECO:0000256" key="1">
    <source>
        <dbReference type="SAM" id="Phobius"/>
    </source>
</evidence>
<gene>
    <name evidence="2" type="ORF">GCM10010967_09330</name>
</gene>
<dbReference type="EMBL" id="BMLI01000001">
    <property type="protein sequence ID" value="GGM79712.1"/>
    <property type="molecule type" value="Genomic_DNA"/>
</dbReference>
<evidence type="ECO:0000313" key="2">
    <source>
        <dbReference type="EMBL" id="GGM79712.1"/>
    </source>
</evidence>
<feature type="transmembrane region" description="Helical" evidence="1">
    <location>
        <begin position="20"/>
        <end position="39"/>
    </location>
</feature>
<sequence length="85" mass="9490">METLYAKIRLGGRNPLGNVLMVFQFAMAILLGIASAVFYRQMHFIRSKNLGYNPDQVVKIEIQGVRDVQQESRAGFAVGTGAFRL</sequence>
<comment type="caution">
    <text evidence="2">The sequence shown here is derived from an EMBL/GenBank/DDBJ whole genome shotgun (WGS) entry which is preliminary data.</text>
</comment>
<evidence type="ECO:0000313" key="3">
    <source>
        <dbReference type="Proteomes" id="UP000632339"/>
    </source>
</evidence>
<keyword evidence="1" id="KW-0472">Membrane</keyword>
<dbReference type="Proteomes" id="UP000632339">
    <property type="component" value="Unassembled WGS sequence"/>
</dbReference>
<protein>
    <recommendedName>
        <fullName evidence="4">ABC transporter permease</fullName>
    </recommendedName>
</protein>
<keyword evidence="1" id="KW-0812">Transmembrane</keyword>